<accession>A0A975BMM4</accession>
<reference evidence="1" key="1">
    <citation type="journal article" date="2021" name="Microb. Physiol.">
        <title>Proteogenomic Insights into the Physiology of Marine, Sulfate-Reducing, Filamentous Desulfonema limicola and Desulfonema magnum.</title>
        <authorList>
            <person name="Schnaars V."/>
            <person name="Wohlbrand L."/>
            <person name="Scheve S."/>
            <person name="Hinrichs C."/>
            <person name="Reinhardt R."/>
            <person name="Rabus R."/>
        </authorList>
    </citation>
    <scope>NUCLEOTIDE SEQUENCE</scope>
    <source>
        <strain evidence="1">4be13</strain>
    </source>
</reference>
<sequence length="99" mass="11267">MSKPIDKESWVWVIIQEPEANAQMLGQQDEENNISFIPTFLEKDEALRCQNSLVIEKGKKCEVQAILYEELLNQASESGFLIFILNGSGEVLDRINPLQ</sequence>
<keyword evidence="2" id="KW-1185">Reference proteome</keyword>
<gene>
    <name evidence="1" type="ORF">dnm_043410</name>
</gene>
<dbReference type="EMBL" id="CP061800">
    <property type="protein sequence ID" value="QTA88298.1"/>
    <property type="molecule type" value="Genomic_DNA"/>
</dbReference>
<dbReference type="KEGG" id="dmm:dnm_043410"/>
<dbReference type="RefSeq" id="WP_207683129.1">
    <property type="nucleotide sequence ID" value="NZ_CP061800.1"/>
</dbReference>
<proteinExistence type="predicted"/>
<evidence type="ECO:0000313" key="1">
    <source>
        <dbReference type="EMBL" id="QTA88298.1"/>
    </source>
</evidence>
<name>A0A975BMM4_9BACT</name>
<dbReference type="AlphaFoldDB" id="A0A975BMM4"/>
<organism evidence="1 2">
    <name type="scientific">Desulfonema magnum</name>
    <dbReference type="NCBI Taxonomy" id="45655"/>
    <lineage>
        <taxon>Bacteria</taxon>
        <taxon>Pseudomonadati</taxon>
        <taxon>Thermodesulfobacteriota</taxon>
        <taxon>Desulfobacteria</taxon>
        <taxon>Desulfobacterales</taxon>
        <taxon>Desulfococcaceae</taxon>
        <taxon>Desulfonema</taxon>
    </lineage>
</organism>
<dbReference type="Proteomes" id="UP000663722">
    <property type="component" value="Chromosome"/>
</dbReference>
<evidence type="ECO:0000313" key="2">
    <source>
        <dbReference type="Proteomes" id="UP000663722"/>
    </source>
</evidence>
<protein>
    <submittedName>
        <fullName evidence="1">Uncharacterized protein</fullName>
    </submittedName>
</protein>